<dbReference type="InterPro" id="IPR052055">
    <property type="entry name" value="Hepadnavirus_pol/RT"/>
</dbReference>
<feature type="compositionally biased region" description="Basic and acidic residues" evidence="1">
    <location>
        <begin position="1452"/>
        <end position="1461"/>
    </location>
</feature>
<feature type="compositionally biased region" description="Acidic residues" evidence="1">
    <location>
        <begin position="1462"/>
        <end position="1472"/>
    </location>
</feature>
<feature type="region of interest" description="Disordered" evidence="1">
    <location>
        <begin position="1075"/>
        <end position="1099"/>
    </location>
</feature>
<protein>
    <submittedName>
        <fullName evidence="2">Uncharacterized protein</fullName>
    </submittedName>
</protein>
<dbReference type="EMBL" id="CAJNNW010025679">
    <property type="protein sequence ID" value="CAE8678332.1"/>
    <property type="molecule type" value="Genomic_DNA"/>
</dbReference>
<evidence type="ECO:0000256" key="1">
    <source>
        <dbReference type="SAM" id="MobiDB-lite"/>
    </source>
</evidence>
<dbReference type="PANTHER" id="PTHR33050">
    <property type="entry name" value="REVERSE TRANSCRIPTASE DOMAIN-CONTAINING PROTEIN"/>
    <property type="match status" value="1"/>
</dbReference>
<name>A0A813JII5_POLGL</name>
<accession>A0A813JII5</accession>
<gene>
    <name evidence="2" type="ORF">PGLA2088_LOCUS20746</name>
</gene>
<evidence type="ECO:0000313" key="2">
    <source>
        <dbReference type="EMBL" id="CAE8678332.1"/>
    </source>
</evidence>
<feature type="region of interest" description="Disordered" evidence="1">
    <location>
        <begin position="1418"/>
        <end position="1474"/>
    </location>
</feature>
<sequence>MEEAWVALPPSLARRLRHAGFGPGEPEVLAQACDVDGGDQASFMVQLGFVEDDVVEFNKAYDGLAVVLTIAESKAALKRKRRSLLHQSYKTMVVEEVGRQAEALRLSSLLARVRVPRSTTGVVGAKWVCKRTSRLHAEVDPNRRAAIELEEKVRWAAEVIKIIKDAKLPIVLAAEMAMDPDRALASCTGRARARTIRDEPCARTVPGSVVSAVRFLERCGDVGAESAVADDRLVTAVLQDLTIQLSVGVPATRKAAMYSVVMVLALEFYVVDETNAVYTRVFAWVKLIKLWCSLRHDDCLGVRPELLRLLPRGLEGQLERTKTSGPGRRIRWLPFFVSADATLAGVHWLAVGFELMGQGSFCFARDYLLPMPMESLQGAVAKPVDWAAATAMSRALLVDLKEVDRKEGTWVTVPDSPLFLNKFAATLHSEHSERNWLPSLAALEDVPKIQRDCLGRWMLDASDDYARTARQVVYGIQKLIVKKFQTNPVGLDEDTGKAEMEAYLDKKGLGSLEVKRVMKKLDVKAMLAGDSIVAAPAGQLDPVDALLDNDGFGPASVGSLLGSEAPRARTKYFITYTAKRKISRLHLTGGCHRVPGLDVKDYEFVDDKDQLEWNAFCHSCWRQGRTPEEEDREAILATGGLASELPEQGGDVSSTDERGQGVGSATPLPVIAAAERAEALTLASSDLRYHFAEIGVDEDVQACLANDFGLDAAADLATRRRVALVLAAWESSKDQVLADDRCKVEARSNHLPRPVGTTEHAAMRSAVEAALGPLREAEVPSKSFVGLRLEQVDNNEPKVEDLREVTSVEDGESEYMMSVIDHASGAVKVKRGTISASAPLTPEDLRMRRRRIGLAWCFVLTKHTNRPWLLGTSVEDYRQLSDHVLGAQVKGLESKSESGQVICKPSWAQVLHYDYEVRKFAYAAIRNGTKPNISSALKEACRDAQTLQLHLVGPMMLCARAERDAGASSGPGLKRKRTWDEAPEDSWRKPIKGKGKGKGKNSEFKVNGLYTKIPQSGKLICFAFQKGTCKGSCGKDHVCQQCLGNHAITGCGNRPRGKGGDTAEAKVATAIVHRPEGPAGHKRKPALLNSSASKRTKMDKSVQWAVERPGQSLSTAEAMLSKLRAKLLALKAAREKGATVRVVEGRVPVSPGELRALYLFAGKKRKADLRWYLERLGAEFKVKIVMKEVDLHNGEERDMAGEENWQMILDKINAREFDIVISTPPRSTWARAVWSKSAGPSPLRSKQHPWGFPWLNGWRRRKADIGSILVRRALQAAEAATGAGARWLLEHPEDLGRMSAGDPASLWQLEGTHKLVENTEAVTVAMHQCQFPGVNMANPTRLAGTLANLTSLGHPGWPRFDKNNFYKGPLPGHCGHSHRAVSFVAEPTAAFPPAICDALATLVMQDYLFHANLRQQDTTPEGGRSVQGVPVAPSSSSSSTAPEKGSKAVSLRSRDQVRMAEEVEEAESEVGEDGFSKAKKGDGVWGWGSALTTRCAGRVKDFEDGAGLCSPGRWAPERRSVEESGLGEELRSRLLKLLCEEMDVKKTVYKLACNRFLDSPFGAELEEQGRAIWVKTLKEWGSKVATTVPQANQELRLQSLEEHLRICGDPDFRAFYSSSVSFAKGVSIGIKMKLPRVPAVFERKTKWRKYGVEEGPPHDKENYVSAKDHLLEVEKQFKEEELLHAMREVDESDARRKYGDELLVAAIGAIDKGDSTFRVIHDGTHAVQVNPRLRTRDQHRSPGSGEIKTVLRLSNRPGSIVGLTGDVKRAHRLPRVREDEWGYQACQLRPGRIWLNEVGTFGVGSIAYHWARLAGGACRAILYLMGTRWLFQLLYADDFNWSASGPHLHEDLLLAVFFLRVMGMPLSWKKFKGGFAYEWVGYWQDFEQRAVGISEGRARWLADWCQRTLADGSVHAAEFRSVLGRFGFALNALETFKPFLGPMHAWSSASPPQAVLLLPVMIRLVLKYLMNRLREGSRLAPCGDAPAEATERFRADAKAEGDDVCIGGWEIVDADADTMAARWYSERLTRVNAPWVFDSGEPFRVTAALELLGTLACVVAFPVEKRPESIAKLTLGGTTDNMGNRDAVSKLSTTKFPLSAVLMELAAQLHQRGLAMELQWAPRLQNWQADALSNGDFRGFDPTKRVRVDMLNYKWLVLNEMITEGSKLYKSIREAKVEKSKRLLHKTFVKGSLAKIPVQVVKSLVYGVRLVLQVVFVFDEVQPCEVLAKGGVCDTPFRVEGGAAVIVVTEGSEWRQPLLRPAPGQAASAWTLEPFAANMLNTGQRLGDHKFRSDHFNITIRHRVPNMWDCSLCRPLLLCGDVRRCGIAQFEIYWHVTDCHMLDRDLENLLYGDIVPPPRSMPATGFSPPRPSAAPSARPPEDGAGSARESARDGSGSAPLTQLRIEDFLGNWRDSMGNDVRVDWSRGGATSRGQLDVELSKPRGGRDPIRLNVKLSGGRFSCGHYDLQVEQSHLRRIVWFDCRNKGKNSTWER</sequence>
<feature type="region of interest" description="Disordered" evidence="1">
    <location>
        <begin position="639"/>
        <end position="664"/>
    </location>
</feature>
<evidence type="ECO:0000313" key="3">
    <source>
        <dbReference type="Proteomes" id="UP000626109"/>
    </source>
</evidence>
<feature type="region of interest" description="Disordered" evidence="1">
    <location>
        <begin position="2360"/>
        <end position="2398"/>
    </location>
</feature>
<reference evidence="2" key="1">
    <citation type="submission" date="2021-02" db="EMBL/GenBank/DDBJ databases">
        <authorList>
            <person name="Dougan E. K."/>
            <person name="Rhodes N."/>
            <person name="Thang M."/>
            <person name="Chan C."/>
        </authorList>
    </citation>
    <scope>NUCLEOTIDE SEQUENCE</scope>
</reference>
<comment type="caution">
    <text evidence="2">The sequence shown here is derived from an EMBL/GenBank/DDBJ whole genome shotgun (WGS) entry which is preliminary data.</text>
</comment>
<dbReference type="PANTHER" id="PTHR33050:SF7">
    <property type="entry name" value="RIBONUCLEASE H"/>
    <property type="match status" value="1"/>
</dbReference>
<feature type="region of interest" description="Disordered" evidence="1">
    <location>
        <begin position="965"/>
        <end position="1000"/>
    </location>
</feature>
<proteinExistence type="predicted"/>
<feature type="compositionally biased region" description="Basic residues" evidence="1">
    <location>
        <begin position="989"/>
        <end position="999"/>
    </location>
</feature>
<organism evidence="2 3">
    <name type="scientific">Polarella glacialis</name>
    <name type="common">Dinoflagellate</name>
    <dbReference type="NCBI Taxonomy" id="89957"/>
    <lineage>
        <taxon>Eukaryota</taxon>
        <taxon>Sar</taxon>
        <taxon>Alveolata</taxon>
        <taxon>Dinophyceae</taxon>
        <taxon>Suessiales</taxon>
        <taxon>Suessiaceae</taxon>
        <taxon>Polarella</taxon>
    </lineage>
</organism>
<dbReference type="Proteomes" id="UP000626109">
    <property type="component" value="Unassembled WGS sequence"/>
</dbReference>